<feature type="non-terminal residue" evidence="1">
    <location>
        <position position="1"/>
    </location>
</feature>
<evidence type="ECO:0000313" key="2">
    <source>
        <dbReference type="Proteomes" id="UP001159405"/>
    </source>
</evidence>
<accession>A0ABN8QPK2</accession>
<gene>
    <name evidence="1" type="ORF">PLOB_00007347</name>
</gene>
<feature type="non-terminal residue" evidence="1">
    <location>
        <position position="136"/>
    </location>
</feature>
<dbReference type="Proteomes" id="UP001159405">
    <property type="component" value="Unassembled WGS sequence"/>
</dbReference>
<reference evidence="1 2" key="1">
    <citation type="submission" date="2022-05" db="EMBL/GenBank/DDBJ databases">
        <authorList>
            <consortium name="Genoscope - CEA"/>
            <person name="William W."/>
        </authorList>
    </citation>
    <scope>NUCLEOTIDE SEQUENCE [LARGE SCALE GENOMIC DNA]</scope>
</reference>
<proteinExistence type="predicted"/>
<sequence>DYWLISNSLHDLVKAADIFPAIRTDHAAITLELVYKSDDIKGPGIWKMNCSLLDDEDYVNGITERIPIWLAEGRKDLSNCRSIWDWLKYNIRAHTIQYSKRKARERSEREKELQEQLANAKCAFETDPSILNANLL</sequence>
<protein>
    <submittedName>
        <fullName evidence="1">Uncharacterized protein</fullName>
    </submittedName>
</protein>
<keyword evidence="2" id="KW-1185">Reference proteome</keyword>
<comment type="caution">
    <text evidence="1">The sequence shown here is derived from an EMBL/GenBank/DDBJ whole genome shotgun (WGS) entry which is preliminary data.</text>
</comment>
<name>A0ABN8QPK2_9CNID</name>
<evidence type="ECO:0000313" key="1">
    <source>
        <dbReference type="EMBL" id="CAH3165804.1"/>
    </source>
</evidence>
<organism evidence="1 2">
    <name type="scientific">Porites lobata</name>
    <dbReference type="NCBI Taxonomy" id="104759"/>
    <lineage>
        <taxon>Eukaryota</taxon>
        <taxon>Metazoa</taxon>
        <taxon>Cnidaria</taxon>
        <taxon>Anthozoa</taxon>
        <taxon>Hexacorallia</taxon>
        <taxon>Scleractinia</taxon>
        <taxon>Fungiina</taxon>
        <taxon>Poritidae</taxon>
        <taxon>Porites</taxon>
    </lineage>
</organism>
<dbReference type="EMBL" id="CALNXK010000134">
    <property type="protein sequence ID" value="CAH3165804.1"/>
    <property type="molecule type" value="Genomic_DNA"/>
</dbReference>